<keyword evidence="2" id="KW-0560">Oxidoreductase</keyword>
<dbReference type="EMBL" id="AMYB01000012">
    <property type="protein sequence ID" value="OAC97873.1"/>
    <property type="molecule type" value="Genomic_DNA"/>
</dbReference>
<dbReference type="InterPro" id="IPR018170">
    <property type="entry name" value="Aldo/ket_reductase_CS"/>
</dbReference>
<comment type="similarity">
    <text evidence="1">Belongs to the aldo/keto reductase family.</text>
</comment>
<feature type="binding site" evidence="4">
    <location>
        <position position="113"/>
    </location>
    <ligand>
        <name>substrate</name>
    </ligand>
</feature>
<dbReference type="SUPFAM" id="SSF51430">
    <property type="entry name" value="NAD(P)-linked oxidoreductase"/>
    <property type="match status" value="1"/>
</dbReference>
<gene>
    <name evidence="7" type="ORF">MUCCIDRAFT_150779</name>
</gene>
<dbReference type="InterPro" id="IPR020471">
    <property type="entry name" value="AKR"/>
</dbReference>
<dbReference type="Pfam" id="PF00248">
    <property type="entry name" value="Aldo_ket_red"/>
    <property type="match status" value="1"/>
</dbReference>
<name>A0A168GNI7_MUCCL</name>
<dbReference type="InterPro" id="IPR023210">
    <property type="entry name" value="NADP_OxRdtase_dom"/>
</dbReference>
<dbReference type="GO" id="GO:0016491">
    <property type="term" value="F:oxidoreductase activity"/>
    <property type="evidence" value="ECO:0007669"/>
    <property type="project" value="UniProtKB-KW"/>
</dbReference>
<dbReference type="Gene3D" id="3.20.20.100">
    <property type="entry name" value="NADP-dependent oxidoreductase domain"/>
    <property type="match status" value="1"/>
</dbReference>
<feature type="active site" description="Proton donor" evidence="3">
    <location>
        <position position="51"/>
    </location>
</feature>
<evidence type="ECO:0000313" key="7">
    <source>
        <dbReference type="EMBL" id="OAC97873.1"/>
    </source>
</evidence>
<dbReference type="OrthoDB" id="416253at2759"/>
<organism evidence="7 8">
    <name type="scientific">Mucor lusitanicus CBS 277.49</name>
    <dbReference type="NCBI Taxonomy" id="747725"/>
    <lineage>
        <taxon>Eukaryota</taxon>
        <taxon>Fungi</taxon>
        <taxon>Fungi incertae sedis</taxon>
        <taxon>Mucoromycota</taxon>
        <taxon>Mucoromycotina</taxon>
        <taxon>Mucoromycetes</taxon>
        <taxon>Mucorales</taxon>
        <taxon>Mucorineae</taxon>
        <taxon>Mucoraceae</taxon>
        <taxon>Mucor</taxon>
    </lineage>
</organism>
<dbReference type="PANTHER" id="PTHR11732">
    <property type="entry name" value="ALDO/KETO REDUCTASE"/>
    <property type="match status" value="1"/>
</dbReference>
<dbReference type="AlphaFoldDB" id="A0A168GNI7"/>
<dbReference type="PIRSF" id="PIRSF000097">
    <property type="entry name" value="AKR"/>
    <property type="match status" value="1"/>
</dbReference>
<protein>
    <recommendedName>
        <fullName evidence="6">NADP-dependent oxidoreductase domain-containing protein</fullName>
    </recommendedName>
</protein>
<dbReference type="Proteomes" id="UP000077051">
    <property type="component" value="Unassembled WGS sequence"/>
</dbReference>
<evidence type="ECO:0000256" key="5">
    <source>
        <dbReference type="PIRSR" id="PIRSR000097-3"/>
    </source>
</evidence>
<keyword evidence="8" id="KW-1185">Reference proteome</keyword>
<evidence type="ECO:0000256" key="3">
    <source>
        <dbReference type="PIRSR" id="PIRSR000097-1"/>
    </source>
</evidence>
<proteinExistence type="inferred from homology"/>
<feature type="site" description="Lowers pKa of active site Tyr" evidence="5">
    <location>
        <position position="80"/>
    </location>
</feature>
<evidence type="ECO:0000256" key="1">
    <source>
        <dbReference type="ARBA" id="ARBA00007905"/>
    </source>
</evidence>
<comment type="caution">
    <text evidence="7">The sequence shown here is derived from an EMBL/GenBank/DDBJ whole genome shotgun (WGS) entry which is preliminary data.</text>
</comment>
<evidence type="ECO:0000313" key="8">
    <source>
        <dbReference type="Proteomes" id="UP000077051"/>
    </source>
</evidence>
<sequence>MTVEYITLQASGDKMPLIGFGCWKVDPKDAPETIYNAIKVGYRLIDSASNYKNEVAIGKGINMAIKDGLVTREDIFVTTKLWSTYHKKEHVRLALEQQLKQLELDYVDMFLVHFPLPLKYVPIEQKYPPGWYQPEDEKNCKITLDRAPMHECWAEMERLVDCGLTRNIGVSNFNCQLLMDMLTYARIPPSLLQIELHPYLSQEHLVKWAQSQGIAVTAYSSFGPTSFISTGSKRAKAVEPLFENPVIRDIATKYNRNPSEVALRWSLERSVAVVPKSLNIDRMRMNLEALNWEMEEEDVESINKLDMGLRFNDPMVNAQKIPLFY</sequence>
<dbReference type="InterPro" id="IPR036812">
    <property type="entry name" value="NAD(P)_OxRdtase_dom_sf"/>
</dbReference>
<dbReference type="PROSITE" id="PS00798">
    <property type="entry name" value="ALDOKETO_REDUCTASE_1"/>
    <property type="match status" value="1"/>
</dbReference>
<evidence type="ECO:0000256" key="2">
    <source>
        <dbReference type="ARBA" id="ARBA00023002"/>
    </source>
</evidence>
<evidence type="ECO:0000259" key="6">
    <source>
        <dbReference type="Pfam" id="PF00248"/>
    </source>
</evidence>
<dbReference type="STRING" id="747725.A0A168GNI7"/>
<dbReference type="VEuPathDB" id="FungiDB:MUCCIDRAFT_150779"/>
<dbReference type="PROSITE" id="PS00062">
    <property type="entry name" value="ALDOKETO_REDUCTASE_2"/>
    <property type="match status" value="1"/>
</dbReference>
<reference evidence="7 8" key="1">
    <citation type="submission" date="2015-06" db="EMBL/GenBank/DDBJ databases">
        <title>Expansion of signal transduction pathways in fungi by whole-genome duplication.</title>
        <authorList>
            <consortium name="DOE Joint Genome Institute"/>
            <person name="Corrochano L.M."/>
            <person name="Kuo A."/>
            <person name="Marcet-Houben M."/>
            <person name="Polaino S."/>
            <person name="Salamov A."/>
            <person name="Villalobos J.M."/>
            <person name="Alvarez M.I."/>
            <person name="Avalos J."/>
            <person name="Benito E.P."/>
            <person name="Benoit I."/>
            <person name="Burger G."/>
            <person name="Camino L.P."/>
            <person name="Canovas D."/>
            <person name="Cerda-Olmedo E."/>
            <person name="Cheng J.-F."/>
            <person name="Dominguez A."/>
            <person name="Elias M."/>
            <person name="Eslava A.P."/>
            <person name="Glaser F."/>
            <person name="Grimwood J."/>
            <person name="Gutierrez G."/>
            <person name="Heitman J."/>
            <person name="Henrissat B."/>
            <person name="Iturriaga E.A."/>
            <person name="Lang B.F."/>
            <person name="Lavin J.L."/>
            <person name="Lee S."/>
            <person name="Li W."/>
            <person name="Lindquist E."/>
            <person name="Lopez-Garcia S."/>
            <person name="Luque E.M."/>
            <person name="Marcos A.T."/>
            <person name="Martin J."/>
            <person name="Mccluskey K."/>
            <person name="Medina H.R."/>
            <person name="Miralles-Duran A."/>
            <person name="Miyazaki A."/>
            <person name="Munoz-Torres E."/>
            <person name="Oguiza J.A."/>
            <person name="Ohm R."/>
            <person name="Olmedo M."/>
            <person name="Orejas M."/>
            <person name="Ortiz-Castellanos L."/>
            <person name="Pisabarro A.G."/>
            <person name="Rodriguez-Romero J."/>
            <person name="Ruiz-Herrera J."/>
            <person name="Ruiz-Vazquez R."/>
            <person name="Sanz C."/>
            <person name="Schackwitz W."/>
            <person name="Schmutz J."/>
            <person name="Shahriari M."/>
            <person name="Shelest E."/>
            <person name="Silva-Franco F."/>
            <person name="Soanes D."/>
            <person name="Syed K."/>
            <person name="Tagua V.G."/>
            <person name="Talbot N.J."/>
            <person name="Thon M."/>
            <person name="De Vries R.P."/>
            <person name="Wiebenga A."/>
            <person name="Yadav J.S."/>
            <person name="Braun E.L."/>
            <person name="Baker S."/>
            <person name="Garre V."/>
            <person name="Horwitz B."/>
            <person name="Torres-Martinez S."/>
            <person name="Idnurm A."/>
            <person name="Herrera-Estrella A."/>
            <person name="Gabaldon T."/>
            <person name="Grigoriev I.V."/>
        </authorList>
    </citation>
    <scope>NUCLEOTIDE SEQUENCE [LARGE SCALE GENOMIC DNA]</scope>
    <source>
        <strain evidence="7 8">CBS 277.49</strain>
    </source>
</reference>
<evidence type="ECO:0000256" key="4">
    <source>
        <dbReference type="PIRSR" id="PIRSR000097-2"/>
    </source>
</evidence>
<accession>A0A168GNI7</accession>
<dbReference type="PRINTS" id="PR00069">
    <property type="entry name" value="ALDKETRDTASE"/>
</dbReference>
<dbReference type="FunFam" id="3.20.20.100:FF:000007">
    <property type="entry name" value="NAD(P)H-dependent D-xylose reductase xyl1"/>
    <property type="match status" value="1"/>
</dbReference>
<feature type="domain" description="NADP-dependent oxidoreductase" evidence="6">
    <location>
        <begin position="18"/>
        <end position="305"/>
    </location>
</feature>